<keyword evidence="3" id="KW-1185">Reference proteome</keyword>
<name>A0ABT8KUP2_9BACT</name>
<dbReference type="NCBIfam" id="NF041384">
    <property type="entry name" value="YHS_seleno_dom"/>
    <property type="match status" value="1"/>
</dbReference>
<dbReference type="RefSeq" id="WP_346754495.1">
    <property type="nucleotide sequence ID" value="NZ_JAUJEA010000011.1"/>
</dbReference>
<proteinExistence type="predicted"/>
<dbReference type="Proteomes" id="UP001172082">
    <property type="component" value="Unassembled WGS sequence"/>
</dbReference>
<comment type="caution">
    <text evidence="2">The sequence shown here is derived from an EMBL/GenBank/DDBJ whole genome shotgun (WGS) entry which is preliminary data.</text>
</comment>
<feature type="domain" description="YHS" evidence="1">
    <location>
        <begin position="67"/>
        <end position="103"/>
    </location>
</feature>
<protein>
    <submittedName>
        <fullName evidence="2">YHS domain-containing (Seleno)protein</fullName>
    </submittedName>
</protein>
<gene>
    <name evidence="2" type="ORF">QQ008_23980</name>
</gene>
<dbReference type="EMBL" id="JAUJEA010000011">
    <property type="protein sequence ID" value="MDN5204474.1"/>
    <property type="molecule type" value="Genomic_DNA"/>
</dbReference>
<reference evidence="2" key="1">
    <citation type="submission" date="2023-06" db="EMBL/GenBank/DDBJ databases">
        <title>Genomic of Parafulvivirga corallium.</title>
        <authorList>
            <person name="Wang G."/>
        </authorList>
    </citation>
    <scope>NUCLEOTIDE SEQUENCE</scope>
    <source>
        <strain evidence="2">BMA10</strain>
    </source>
</reference>
<evidence type="ECO:0000313" key="3">
    <source>
        <dbReference type="Proteomes" id="UP001172082"/>
    </source>
</evidence>
<evidence type="ECO:0000259" key="1">
    <source>
        <dbReference type="Pfam" id="PF04945"/>
    </source>
</evidence>
<sequence>MKNKKTKKMLTIIAGVFAVLIVGIIVFAKVKKVYPLSLGFHSSVNTSSKVAIQGYDPVAYHQSGSAEKGSEQFAYEWKGANWQFASAENLNLFKTDPEKFAPQFGGYCAFAVSKGFTANTNPGVWQIENGKLYLFDSEDMKKNWMKSLSEGVIEKSQSNWK</sequence>
<evidence type="ECO:0000313" key="2">
    <source>
        <dbReference type="EMBL" id="MDN5204474.1"/>
    </source>
</evidence>
<organism evidence="2 3">
    <name type="scientific">Splendidivirga corallicola</name>
    <dbReference type="NCBI Taxonomy" id="3051826"/>
    <lineage>
        <taxon>Bacteria</taxon>
        <taxon>Pseudomonadati</taxon>
        <taxon>Bacteroidota</taxon>
        <taxon>Cytophagia</taxon>
        <taxon>Cytophagales</taxon>
        <taxon>Splendidivirgaceae</taxon>
        <taxon>Splendidivirga</taxon>
    </lineage>
</organism>
<dbReference type="Pfam" id="PF04945">
    <property type="entry name" value="YHS"/>
    <property type="match status" value="1"/>
</dbReference>
<accession>A0ABT8KUP2</accession>
<dbReference type="InterPro" id="IPR007029">
    <property type="entry name" value="YHS_dom"/>
</dbReference>